<sequence length="78" mass="8904">MLLSSFTTFEPSSITLDKQITFQDLLMFQAKPKLSISHCKKTGELCHNFLTKMIQHERKISPTDQFTLSVKLLMVGSN</sequence>
<evidence type="ECO:0000313" key="1">
    <source>
        <dbReference type="EMBL" id="KCW66702.1"/>
    </source>
</evidence>
<dbReference type="Gramene" id="KCW66702">
    <property type="protein sequence ID" value="KCW66702"/>
    <property type="gene ID" value="EUGRSUZ_F00465"/>
</dbReference>
<dbReference type="AlphaFoldDB" id="A0A059BKE8"/>
<organism evidence="1">
    <name type="scientific">Eucalyptus grandis</name>
    <name type="common">Flooded gum</name>
    <dbReference type="NCBI Taxonomy" id="71139"/>
    <lineage>
        <taxon>Eukaryota</taxon>
        <taxon>Viridiplantae</taxon>
        <taxon>Streptophyta</taxon>
        <taxon>Embryophyta</taxon>
        <taxon>Tracheophyta</taxon>
        <taxon>Spermatophyta</taxon>
        <taxon>Magnoliopsida</taxon>
        <taxon>eudicotyledons</taxon>
        <taxon>Gunneridae</taxon>
        <taxon>Pentapetalae</taxon>
        <taxon>rosids</taxon>
        <taxon>malvids</taxon>
        <taxon>Myrtales</taxon>
        <taxon>Myrtaceae</taxon>
        <taxon>Myrtoideae</taxon>
        <taxon>Eucalypteae</taxon>
        <taxon>Eucalyptus</taxon>
    </lineage>
</organism>
<name>A0A059BKE8_EUCGR</name>
<dbReference type="EMBL" id="KK198758">
    <property type="protein sequence ID" value="KCW66702.1"/>
    <property type="molecule type" value="Genomic_DNA"/>
</dbReference>
<proteinExistence type="predicted"/>
<accession>A0A059BKE8</accession>
<reference evidence="1" key="1">
    <citation type="submission" date="2013-07" db="EMBL/GenBank/DDBJ databases">
        <title>The genome of Eucalyptus grandis.</title>
        <authorList>
            <person name="Schmutz J."/>
            <person name="Hayes R."/>
            <person name="Myburg A."/>
            <person name="Tuskan G."/>
            <person name="Grattapaglia D."/>
            <person name="Rokhsar D.S."/>
        </authorList>
    </citation>
    <scope>NUCLEOTIDE SEQUENCE</scope>
    <source>
        <tissue evidence="1">Leaf extractions</tissue>
    </source>
</reference>
<gene>
    <name evidence="1" type="ORF">EUGRSUZ_F00465</name>
</gene>
<dbReference type="InParanoid" id="A0A059BKE8"/>
<protein>
    <submittedName>
        <fullName evidence="1">Uncharacterized protein</fullName>
    </submittedName>
</protein>